<evidence type="ECO:0000313" key="1">
    <source>
        <dbReference type="EMBL" id="KYN20596.1"/>
    </source>
</evidence>
<name>A0A195E680_9HYME</name>
<gene>
    <name evidence="1" type="ORF">ALC57_07086</name>
</gene>
<evidence type="ECO:0000313" key="2">
    <source>
        <dbReference type="Proteomes" id="UP000078492"/>
    </source>
</evidence>
<dbReference type="Proteomes" id="UP000078492">
    <property type="component" value="Unassembled WGS sequence"/>
</dbReference>
<keyword evidence="2" id="KW-1185">Reference proteome</keyword>
<dbReference type="AlphaFoldDB" id="A0A195E680"/>
<accession>A0A195E680</accession>
<reference evidence="1 2" key="1">
    <citation type="submission" date="2015-09" db="EMBL/GenBank/DDBJ databases">
        <title>Trachymyrmex cornetzi WGS genome.</title>
        <authorList>
            <person name="Nygaard S."/>
            <person name="Hu H."/>
            <person name="Boomsma J."/>
            <person name="Zhang G."/>
        </authorList>
    </citation>
    <scope>NUCLEOTIDE SEQUENCE [LARGE SCALE GENOMIC DNA]</scope>
    <source>
        <strain evidence="1">Tcor2-1</strain>
        <tissue evidence="1">Whole body</tissue>
    </source>
</reference>
<proteinExistence type="predicted"/>
<dbReference type="EMBL" id="KQ979592">
    <property type="protein sequence ID" value="KYN20596.1"/>
    <property type="molecule type" value="Genomic_DNA"/>
</dbReference>
<organism evidence="1 2">
    <name type="scientific">Trachymyrmex cornetzi</name>
    <dbReference type="NCBI Taxonomy" id="471704"/>
    <lineage>
        <taxon>Eukaryota</taxon>
        <taxon>Metazoa</taxon>
        <taxon>Ecdysozoa</taxon>
        <taxon>Arthropoda</taxon>
        <taxon>Hexapoda</taxon>
        <taxon>Insecta</taxon>
        <taxon>Pterygota</taxon>
        <taxon>Neoptera</taxon>
        <taxon>Endopterygota</taxon>
        <taxon>Hymenoptera</taxon>
        <taxon>Apocrita</taxon>
        <taxon>Aculeata</taxon>
        <taxon>Formicoidea</taxon>
        <taxon>Formicidae</taxon>
        <taxon>Myrmicinae</taxon>
        <taxon>Trachymyrmex</taxon>
    </lineage>
</organism>
<protein>
    <submittedName>
        <fullName evidence="1">Uncharacterized protein</fullName>
    </submittedName>
</protein>
<sequence length="95" mass="10344">MMPGATIPGAINLPFVLIFTGPGKTRIISLVYQATPTNLSGRCRDPCRPSTIHCHPEDPPTAIAVGVHARLRDARETLHALEVSHPRVHRVLEPP</sequence>